<dbReference type="Proteomes" id="UP000824109">
    <property type="component" value="Unassembled WGS sequence"/>
</dbReference>
<proteinExistence type="predicted"/>
<evidence type="ECO:0000313" key="3">
    <source>
        <dbReference type="EMBL" id="HIU56951.1"/>
    </source>
</evidence>
<keyword evidence="1" id="KW-0378">Hydrolase</keyword>
<dbReference type="GO" id="GO:0030288">
    <property type="term" value="C:outer membrane-bounded periplasmic space"/>
    <property type="evidence" value="ECO:0007669"/>
    <property type="project" value="TreeGrafter"/>
</dbReference>
<dbReference type="PANTHER" id="PTHR30404">
    <property type="entry name" value="N-ACETYLMURAMOYL-L-ALANINE AMIDASE"/>
    <property type="match status" value="1"/>
</dbReference>
<name>A0A9D1MB13_9FIRM</name>
<evidence type="ECO:0000259" key="2">
    <source>
        <dbReference type="SMART" id="SM00646"/>
    </source>
</evidence>
<dbReference type="SMART" id="SM00646">
    <property type="entry name" value="Ami_3"/>
    <property type="match status" value="1"/>
</dbReference>
<reference evidence="3" key="1">
    <citation type="submission" date="2020-10" db="EMBL/GenBank/DDBJ databases">
        <authorList>
            <person name="Gilroy R."/>
        </authorList>
    </citation>
    <scope>NUCLEOTIDE SEQUENCE</scope>
    <source>
        <strain evidence="3">USAMLcec3-3695</strain>
    </source>
</reference>
<sequence>MNKKSVKLIAVILLAAVVVFEIGFIVKRNIIDSGDGNVRSGIAGAVTVAAETAVINDVEVPAYNITGKDVTYFSDSNLSMIGFALTDTGERYELTYNGVVFDNAAALTTALDGKAAYTSGKQVFAGGSGFECFSAEDSILVPAAAVTAAGGVINAPAEAEAGTPAEAEATAAAAAAEAPTETVSETIVVLDPGHGKSSSAMNTEEKSAAGWVQNSSGEWGEWRHYKSGSSTEDCEGSGCTGRVTPNGSCWYPIGNGDRAVEPAINLNNALAAKRYLEEMGYTVRMTRTTNDENPSITRRISYCYPNNDTSAEADADIFVCIHSNAGGGSGSAYISLEGLYDQRGISSTYVEDSNMLGKYINDVIVSDTSLSRSGNGIISFEPELIAFCKSPIPCGYLEIGFFDNSSDLNILETESDSIGRAIAYGINTYLTEKGQ</sequence>
<accession>A0A9D1MB13</accession>
<comment type="caution">
    <text evidence="3">The sequence shown here is derived from an EMBL/GenBank/DDBJ whole genome shotgun (WGS) entry which is preliminary data.</text>
</comment>
<gene>
    <name evidence="3" type="ORF">IAA61_03945</name>
</gene>
<dbReference type="Gene3D" id="3.40.630.40">
    <property type="entry name" value="Zn-dependent exopeptidases"/>
    <property type="match status" value="1"/>
</dbReference>
<organism evidence="3 4">
    <name type="scientific">Candidatus Ornithomonoglobus merdipullorum</name>
    <dbReference type="NCBI Taxonomy" id="2840895"/>
    <lineage>
        <taxon>Bacteria</taxon>
        <taxon>Bacillati</taxon>
        <taxon>Bacillota</taxon>
        <taxon>Clostridia</taxon>
        <taxon>Candidatus Ornithomonoglobus</taxon>
    </lineage>
</organism>
<reference evidence="3" key="2">
    <citation type="journal article" date="2021" name="PeerJ">
        <title>Extensive microbial diversity within the chicken gut microbiome revealed by metagenomics and culture.</title>
        <authorList>
            <person name="Gilroy R."/>
            <person name="Ravi A."/>
            <person name="Getino M."/>
            <person name="Pursley I."/>
            <person name="Horton D.L."/>
            <person name="Alikhan N.F."/>
            <person name="Baker D."/>
            <person name="Gharbi K."/>
            <person name="Hall N."/>
            <person name="Watson M."/>
            <person name="Adriaenssens E.M."/>
            <person name="Foster-Nyarko E."/>
            <person name="Jarju S."/>
            <person name="Secka A."/>
            <person name="Antonio M."/>
            <person name="Oren A."/>
            <person name="Chaudhuri R.R."/>
            <person name="La Ragione R."/>
            <person name="Hildebrand F."/>
            <person name="Pallen M.J."/>
        </authorList>
    </citation>
    <scope>NUCLEOTIDE SEQUENCE</scope>
    <source>
        <strain evidence="3">USAMLcec3-3695</strain>
    </source>
</reference>
<dbReference type="GO" id="GO:0009253">
    <property type="term" value="P:peptidoglycan catabolic process"/>
    <property type="evidence" value="ECO:0007669"/>
    <property type="project" value="InterPro"/>
</dbReference>
<protein>
    <submittedName>
        <fullName evidence="3">N-acetylmuramoyl-L-alanine amidase</fullName>
    </submittedName>
</protein>
<feature type="domain" description="MurNAc-LAA" evidence="2">
    <location>
        <begin position="307"/>
        <end position="427"/>
    </location>
</feature>
<dbReference type="InterPro" id="IPR002508">
    <property type="entry name" value="MurNAc-LAA_cat"/>
</dbReference>
<dbReference type="CDD" id="cd02696">
    <property type="entry name" value="MurNAc-LAA"/>
    <property type="match status" value="1"/>
</dbReference>
<dbReference type="Pfam" id="PF01520">
    <property type="entry name" value="Amidase_3"/>
    <property type="match status" value="1"/>
</dbReference>
<evidence type="ECO:0000313" key="4">
    <source>
        <dbReference type="Proteomes" id="UP000824109"/>
    </source>
</evidence>
<dbReference type="PANTHER" id="PTHR30404:SF0">
    <property type="entry name" value="N-ACETYLMURAMOYL-L-ALANINE AMIDASE AMIC"/>
    <property type="match status" value="1"/>
</dbReference>
<dbReference type="GO" id="GO:0008745">
    <property type="term" value="F:N-acetylmuramoyl-L-alanine amidase activity"/>
    <property type="evidence" value="ECO:0007669"/>
    <property type="project" value="InterPro"/>
</dbReference>
<dbReference type="SUPFAM" id="SSF53187">
    <property type="entry name" value="Zn-dependent exopeptidases"/>
    <property type="match status" value="1"/>
</dbReference>
<dbReference type="InterPro" id="IPR050695">
    <property type="entry name" value="N-acetylmuramoyl_amidase_3"/>
</dbReference>
<dbReference type="EMBL" id="DVNB01000042">
    <property type="protein sequence ID" value="HIU56951.1"/>
    <property type="molecule type" value="Genomic_DNA"/>
</dbReference>
<dbReference type="AlphaFoldDB" id="A0A9D1MB13"/>
<evidence type="ECO:0000256" key="1">
    <source>
        <dbReference type="ARBA" id="ARBA00022801"/>
    </source>
</evidence>